<name>A0A917WJW2_9ACTN</name>
<accession>A0A917WJW2</accession>
<reference evidence="2" key="2">
    <citation type="submission" date="2020-09" db="EMBL/GenBank/DDBJ databases">
        <authorList>
            <person name="Sun Q."/>
            <person name="Zhou Y."/>
        </authorList>
    </citation>
    <scope>NUCLEOTIDE SEQUENCE</scope>
    <source>
        <strain evidence="2">CGMCC 4.7308</strain>
    </source>
</reference>
<dbReference type="InterPro" id="IPR002734">
    <property type="entry name" value="RibDG_C"/>
</dbReference>
<comment type="caution">
    <text evidence="2">The sequence shown here is derived from an EMBL/GenBank/DDBJ whole genome shotgun (WGS) entry which is preliminary data.</text>
</comment>
<proteinExistence type="predicted"/>
<keyword evidence="3" id="KW-1185">Reference proteome</keyword>
<evidence type="ECO:0000313" key="2">
    <source>
        <dbReference type="EMBL" id="GGM11289.1"/>
    </source>
</evidence>
<dbReference type="Pfam" id="PF01872">
    <property type="entry name" value="RibD_C"/>
    <property type="match status" value="1"/>
</dbReference>
<dbReference type="SUPFAM" id="SSF53597">
    <property type="entry name" value="Dihydrofolate reductase-like"/>
    <property type="match status" value="1"/>
</dbReference>
<protein>
    <submittedName>
        <fullName evidence="2">Riboflavin biosynthesis protein RibD</fullName>
    </submittedName>
</protein>
<dbReference type="InterPro" id="IPR024072">
    <property type="entry name" value="DHFR-like_dom_sf"/>
</dbReference>
<evidence type="ECO:0000259" key="1">
    <source>
        <dbReference type="Pfam" id="PF01872"/>
    </source>
</evidence>
<dbReference type="GO" id="GO:0009231">
    <property type="term" value="P:riboflavin biosynthetic process"/>
    <property type="evidence" value="ECO:0007669"/>
    <property type="project" value="InterPro"/>
</dbReference>
<evidence type="ECO:0000313" key="3">
    <source>
        <dbReference type="Proteomes" id="UP000655208"/>
    </source>
</evidence>
<dbReference type="AlphaFoldDB" id="A0A917WJW2"/>
<organism evidence="2 3">
    <name type="scientific">Nakamurella endophytica</name>
    <dbReference type="NCBI Taxonomy" id="1748367"/>
    <lineage>
        <taxon>Bacteria</taxon>
        <taxon>Bacillati</taxon>
        <taxon>Actinomycetota</taxon>
        <taxon>Actinomycetes</taxon>
        <taxon>Nakamurellales</taxon>
        <taxon>Nakamurellaceae</taxon>
        <taxon>Nakamurella</taxon>
    </lineage>
</organism>
<gene>
    <name evidence="2" type="ORF">GCM10011594_34080</name>
</gene>
<dbReference type="Proteomes" id="UP000655208">
    <property type="component" value="Unassembled WGS sequence"/>
</dbReference>
<dbReference type="RefSeq" id="WP_188943571.1">
    <property type="nucleotide sequence ID" value="NZ_BMNA01000008.1"/>
</dbReference>
<reference evidence="2" key="1">
    <citation type="journal article" date="2014" name="Int. J. Syst. Evol. Microbiol.">
        <title>Complete genome sequence of Corynebacterium casei LMG S-19264T (=DSM 44701T), isolated from a smear-ripened cheese.</title>
        <authorList>
            <consortium name="US DOE Joint Genome Institute (JGI-PGF)"/>
            <person name="Walter F."/>
            <person name="Albersmeier A."/>
            <person name="Kalinowski J."/>
            <person name="Ruckert C."/>
        </authorList>
    </citation>
    <scope>NUCLEOTIDE SEQUENCE</scope>
    <source>
        <strain evidence="2">CGMCC 4.7308</strain>
    </source>
</reference>
<sequence>MGRVVVIEFVTLDGVVADPDGSAGLPGGGWAFRHGPEAVAGDKFELGETLDLGALLLGRRTWQLFSRLWPSRTDPFAQRMNRVRKLVVSRSRPDLSAWAHSEVLAGDLPDAVRRESEDRDLVLAGSTSVLRALQGADLVDEYRLLTFPTVVGGGDRLFDDRPLALRNAAAAVRGPAVLTSWLRER</sequence>
<dbReference type="EMBL" id="BMNA01000008">
    <property type="protein sequence ID" value="GGM11289.1"/>
    <property type="molecule type" value="Genomic_DNA"/>
</dbReference>
<dbReference type="Gene3D" id="3.40.430.10">
    <property type="entry name" value="Dihydrofolate Reductase, subunit A"/>
    <property type="match status" value="1"/>
</dbReference>
<dbReference type="GO" id="GO:0008703">
    <property type="term" value="F:5-amino-6-(5-phosphoribosylamino)uracil reductase activity"/>
    <property type="evidence" value="ECO:0007669"/>
    <property type="project" value="InterPro"/>
</dbReference>
<feature type="domain" description="Bacterial bifunctional deaminase-reductase C-terminal" evidence="1">
    <location>
        <begin position="5"/>
        <end position="164"/>
    </location>
</feature>